<comment type="subcellular location">
    <subcellularLocation>
        <location evidence="1">Cell membrane</location>
        <topology evidence="1">Multi-pass membrane protein</topology>
    </subcellularLocation>
</comment>
<dbReference type="GO" id="GO:0005243">
    <property type="term" value="F:gap junction channel activity"/>
    <property type="evidence" value="ECO:0007669"/>
    <property type="project" value="TreeGrafter"/>
</dbReference>
<evidence type="ECO:0000256" key="4">
    <source>
        <dbReference type="ARBA" id="ARBA00022692"/>
    </source>
</evidence>
<evidence type="ECO:0000313" key="11">
    <source>
        <dbReference type="Proteomes" id="UP000245119"/>
    </source>
</evidence>
<evidence type="ECO:0000256" key="2">
    <source>
        <dbReference type="ARBA" id="ARBA00022448"/>
    </source>
</evidence>
<dbReference type="InterPro" id="IPR000990">
    <property type="entry name" value="Innexin"/>
</dbReference>
<dbReference type="Pfam" id="PF00876">
    <property type="entry name" value="Innexin"/>
    <property type="match status" value="1"/>
</dbReference>
<dbReference type="Proteomes" id="UP000245119">
    <property type="component" value="Linkage Group LG3"/>
</dbReference>
<dbReference type="PANTHER" id="PTHR11893">
    <property type="entry name" value="INNEXIN"/>
    <property type="match status" value="1"/>
</dbReference>
<evidence type="ECO:0000256" key="8">
    <source>
        <dbReference type="ARBA" id="ARBA00023303"/>
    </source>
</evidence>
<keyword evidence="4 9" id="KW-0812">Transmembrane</keyword>
<evidence type="ECO:0000256" key="3">
    <source>
        <dbReference type="ARBA" id="ARBA00022475"/>
    </source>
</evidence>
<dbReference type="EMBL" id="PZQS01000003">
    <property type="protein sequence ID" value="PVD33897.1"/>
    <property type="molecule type" value="Genomic_DNA"/>
</dbReference>
<evidence type="ECO:0000313" key="10">
    <source>
        <dbReference type="EMBL" id="PVD33897.1"/>
    </source>
</evidence>
<dbReference type="GO" id="GO:0005886">
    <property type="term" value="C:plasma membrane"/>
    <property type="evidence" value="ECO:0007669"/>
    <property type="project" value="UniProtKB-SubCell"/>
</dbReference>
<sequence length="322" mass="36009">MFRNDYSWSDKVASFWSTLLVASLAFMSLLLRYVTSPITCYGPSQMTTLQTYYYHQKCLQQEKYEMFSRNEGLPHDDRHPLLRDTATLLVTALKRGNCALALASVGRKSLVVVTCLVQAVLVASLFEPQLVFQPWRADSEVNNTVAALPREDFVCTFSVYQMGARHSFSVQCFLPINEVYSKVFTFLFYMFLLLTIVTGLDLLILVARVAVPGISDYPVRRYLEAALGAEREDSATPEKMYPRFSQLLGWDGRLVLALAADSCGPLTTVALVKNVAGDWLAGSIVSRSLAQSLEPHMERQSGGIPLVPMDDLSMGYEKLVEK</sequence>
<keyword evidence="8" id="KW-0407">Ion channel</keyword>
<keyword evidence="2" id="KW-0813">Transport</keyword>
<proteinExistence type="predicted"/>
<evidence type="ECO:0000256" key="5">
    <source>
        <dbReference type="ARBA" id="ARBA00022989"/>
    </source>
</evidence>
<comment type="caution">
    <text evidence="10">The sequence shown here is derived from an EMBL/GenBank/DDBJ whole genome shotgun (WGS) entry which is preliminary data.</text>
</comment>
<feature type="transmembrane region" description="Helical" evidence="9">
    <location>
        <begin position="186"/>
        <end position="211"/>
    </location>
</feature>
<keyword evidence="6" id="KW-0406">Ion transport</keyword>
<feature type="transmembrane region" description="Helical" evidence="9">
    <location>
        <begin position="12"/>
        <end position="31"/>
    </location>
</feature>
<protein>
    <recommendedName>
        <fullName evidence="12">Innexin</fullName>
    </recommendedName>
</protein>
<keyword evidence="3" id="KW-1003">Cell membrane</keyword>
<reference evidence="10 11" key="1">
    <citation type="submission" date="2018-04" db="EMBL/GenBank/DDBJ databases">
        <title>The genome of golden apple snail Pomacea canaliculata provides insight into stress tolerance and invasive adaptation.</title>
        <authorList>
            <person name="Liu C."/>
            <person name="Liu B."/>
            <person name="Ren Y."/>
            <person name="Zhang Y."/>
            <person name="Wang H."/>
            <person name="Li S."/>
            <person name="Jiang F."/>
            <person name="Yin L."/>
            <person name="Zhang G."/>
            <person name="Qian W."/>
            <person name="Fan W."/>
        </authorList>
    </citation>
    <scope>NUCLEOTIDE SEQUENCE [LARGE SCALE GENOMIC DNA]</scope>
    <source>
        <strain evidence="10">SZHN2017</strain>
        <tissue evidence="10">Muscle</tissue>
    </source>
</reference>
<dbReference type="GO" id="GO:0034220">
    <property type="term" value="P:monoatomic ion transmembrane transport"/>
    <property type="evidence" value="ECO:0007669"/>
    <property type="project" value="UniProtKB-KW"/>
</dbReference>
<evidence type="ECO:0008006" key="12">
    <source>
        <dbReference type="Google" id="ProtNLM"/>
    </source>
</evidence>
<keyword evidence="5 9" id="KW-1133">Transmembrane helix</keyword>
<name>A0A2T7PKI9_POMCA</name>
<evidence type="ECO:0000256" key="1">
    <source>
        <dbReference type="ARBA" id="ARBA00004651"/>
    </source>
</evidence>
<organism evidence="10 11">
    <name type="scientific">Pomacea canaliculata</name>
    <name type="common">Golden apple snail</name>
    <dbReference type="NCBI Taxonomy" id="400727"/>
    <lineage>
        <taxon>Eukaryota</taxon>
        <taxon>Metazoa</taxon>
        <taxon>Spiralia</taxon>
        <taxon>Lophotrochozoa</taxon>
        <taxon>Mollusca</taxon>
        <taxon>Gastropoda</taxon>
        <taxon>Caenogastropoda</taxon>
        <taxon>Architaenioglossa</taxon>
        <taxon>Ampullarioidea</taxon>
        <taxon>Ampullariidae</taxon>
        <taxon>Pomacea</taxon>
    </lineage>
</organism>
<evidence type="ECO:0000256" key="7">
    <source>
        <dbReference type="ARBA" id="ARBA00023136"/>
    </source>
</evidence>
<accession>A0A2T7PKI9</accession>
<gene>
    <name evidence="10" type="ORF">C0Q70_05159</name>
</gene>
<keyword evidence="7 9" id="KW-0472">Membrane</keyword>
<dbReference type="PANTHER" id="PTHR11893:SF36">
    <property type="entry name" value="INNEXIN-5"/>
    <property type="match status" value="1"/>
</dbReference>
<evidence type="ECO:0000256" key="9">
    <source>
        <dbReference type="SAM" id="Phobius"/>
    </source>
</evidence>
<dbReference type="GO" id="GO:0005921">
    <property type="term" value="C:gap junction"/>
    <property type="evidence" value="ECO:0007669"/>
    <property type="project" value="TreeGrafter"/>
</dbReference>
<dbReference type="OrthoDB" id="6157856at2759"/>
<evidence type="ECO:0000256" key="6">
    <source>
        <dbReference type="ARBA" id="ARBA00023065"/>
    </source>
</evidence>
<keyword evidence="11" id="KW-1185">Reference proteome</keyword>
<dbReference type="AlphaFoldDB" id="A0A2T7PKI9"/>